<accession>A0AAD4GBV3</accession>
<dbReference type="EMBL" id="WHUW01000029">
    <property type="protein sequence ID" value="KAF8434331.1"/>
    <property type="molecule type" value="Genomic_DNA"/>
</dbReference>
<organism evidence="2 3">
    <name type="scientific">Boletus edulis BED1</name>
    <dbReference type="NCBI Taxonomy" id="1328754"/>
    <lineage>
        <taxon>Eukaryota</taxon>
        <taxon>Fungi</taxon>
        <taxon>Dikarya</taxon>
        <taxon>Basidiomycota</taxon>
        <taxon>Agaricomycotina</taxon>
        <taxon>Agaricomycetes</taxon>
        <taxon>Agaricomycetidae</taxon>
        <taxon>Boletales</taxon>
        <taxon>Boletineae</taxon>
        <taxon>Boletaceae</taxon>
        <taxon>Boletoideae</taxon>
        <taxon>Boletus</taxon>
    </lineage>
</organism>
<evidence type="ECO:0000256" key="1">
    <source>
        <dbReference type="SAM" id="Phobius"/>
    </source>
</evidence>
<dbReference type="Proteomes" id="UP001194468">
    <property type="component" value="Unassembled WGS sequence"/>
</dbReference>
<evidence type="ECO:0000313" key="3">
    <source>
        <dbReference type="Proteomes" id="UP001194468"/>
    </source>
</evidence>
<evidence type="ECO:0000313" key="2">
    <source>
        <dbReference type="EMBL" id="KAF8434331.1"/>
    </source>
</evidence>
<keyword evidence="3" id="KW-1185">Reference proteome</keyword>
<reference evidence="2" key="2">
    <citation type="journal article" date="2020" name="Nat. Commun.">
        <title>Large-scale genome sequencing of mycorrhizal fungi provides insights into the early evolution of symbiotic traits.</title>
        <authorList>
            <person name="Miyauchi S."/>
            <person name="Kiss E."/>
            <person name="Kuo A."/>
            <person name="Drula E."/>
            <person name="Kohler A."/>
            <person name="Sanchez-Garcia M."/>
            <person name="Morin E."/>
            <person name="Andreopoulos B."/>
            <person name="Barry K.W."/>
            <person name="Bonito G."/>
            <person name="Buee M."/>
            <person name="Carver A."/>
            <person name="Chen C."/>
            <person name="Cichocki N."/>
            <person name="Clum A."/>
            <person name="Culley D."/>
            <person name="Crous P.W."/>
            <person name="Fauchery L."/>
            <person name="Girlanda M."/>
            <person name="Hayes R.D."/>
            <person name="Keri Z."/>
            <person name="LaButti K."/>
            <person name="Lipzen A."/>
            <person name="Lombard V."/>
            <person name="Magnuson J."/>
            <person name="Maillard F."/>
            <person name="Murat C."/>
            <person name="Nolan M."/>
            <person name="Ohm R.A."/>
            <person name="Pangilinan J."/>
            <person name="Pereira M.F."/>
            <person name="Perotto S."/>
            <person name="Peter M."/>
            <person name="Pfister S."/>
            <person name="Riley R."/>
            <person name="Sitrit Y."/>
            <person name="Stielow J.B."/>
            <person name="Szollosi G."/>
            <person name="Zifcakova L."/>
            <person name="Stursova M."/>
            <person name="Spatafora J.W."/>
            <person name="Tedersoo L."/>
            <person name="Vaario L.M."/>
            <person name="Yamada A."/>
            <person name="Yan M."/>
            <person name="Wang P."/>
            <person name="Xu J."/>
            <person name="Bruns T."/>
            <person name="Baldrian P."/>
            <person name="Vilgalys R."/>
            <person name="Dunand C."/>
            <person name="Henrissat B."/>
            <person name="Grigoriev I.V."/>
            <person name="Hibbett D."/>
            <person name="Nagy L.G."/>
            <person name="Martin F.M."/>
        </authorList>
    </citation>
    <scope>NUCLEOTIDE SEQUENCE</scope>
    <source>
        <strain evidence="2">BED1</strain>
    </source>
</reference>
<protein>
    <submittedName>
        <fullName evidence="2">Uncharacterized protein</fullName>
    </submittedName>
</protein>
<proteinExistence type="predicted"/>
<keyword evidence="1" id="KW-0472">Membrane</keyword>
<reference evidence="2" key="1">
    <citation type="submission" date="2019-10" db="EMBL/GenBank/DDBJ databases">
        <authorList>
            <consortium name="DOE Joint Genome Institute"/>
            <person name="Kuo A."/>
            <person name="Miyauchi S."/>
            <person name="Kiss E."/>
            <person name="Drula E."/>
            <person name="Kohler A."/>
            <person name="Sanchez-Garcia M."/>
            <person name="Andreopoulos B."/>
            <person name="Barry K.W."/>
            <person name="Bonito G."/>
            <person name="Buee M."/>
            <person name="Carver A."/>
            <person name="Chen C."/>
            <person name="Cichocki N."/>
            <person name="Clum A."/>
            <person name="Culley D."/>
            <person name="Crous P.W."/>
            <person name="Fauchery L."/>
            <person name="Girlanda M."/>
            <person name="Hayes R."/>
            <person name="Keri Z."/>
            <person name="LaButti K."/>
            <person name="Lipzen A."/>
            <person name="Lombard V."/>
            <person name="Magnuson J."/>
            <person name="Maillard F."/>
            <person name="Morin E."/>
            <person name="Murat C."/>
            <person name="Nolan M."/>
            <person name="Ohm R."/>
            <person name="Pangilinan J."/>
            <person name="Pereira M."/>
            <person name="Perotto S."/>
            <person name="Peter M."/>
            <person name="Riley R."/>
            <person name="Sitrit Y."/>
            <person name="Stielow B."/>
            <person name="Szollosi G."/>
            <person name="Zifcakova L."/>
            <person name="Stursova M."/>
            <person name="Spatafora J.W."/>
            <person name="Tedersoo L."/>
            <person name="Vaario L.-M."/>
            <person name="Yamada A."/>
            <person name="Yan M."/>
            <person name="Wang P."/>
            <person name="Xu J."/>
            <person name="Bruns T."/>
            <person name="Baldrian P."/>
            <person name="Vilgalys R."/>
            <person name="Henrissat B."/>
            <person name="Grigoriev I.V."/>
            <person name="Hibbett D."/>
            <person name="Nagy L.G."/>
            <person name="Martin F.M."/>
        </authorList>
    </citation>
    <scope>NUCLEOTIDE SEQUENCE</scope>
    <source>
        <strain evidence="2">BED1</strain>
    </source>
</reference>
<gene>
    <name evidence="2" type="ORF">L210DRAFT_420325</name>
</gene>
<keyword evidence="1" id="KW-1133">Transmembrane helix</keyword>
<comment type="caution">
    <text evidence="2">The sequence shown here is derived from an EMBL/GenBank/DDBJ whole genome shotgun (WGS) entry which is preliminary data.</text>
</comment>
<feature type="transmembrane region" description="Helical" evidence="1">
    <location>
        <begin position="24"/>
        <end position="47"/>
    </location>
</feature>
<name>A0AAD4GBV3_BOLED</name>
<dbReference type="AlphaFoldDB" id="A0AAD4GBV3"/>
<keyword evidence="1" id="KW-0812">Transmembrane</keyword>
<sequence length="124" mass="13888">MVRVSLAYETKGESTHVFDACMRWVRAATMFSVLIATLIATQINGVLQRFVENSRAHCDGTHRGVTRCGKAVSNQYKIRSAQWSCGVFIYKPIYVASPMLEVTQNPGLADELQGKQPLKFYDNV</sequence>